<feature type="binding site" evidence="8">
    <location>
        <begin position="11"/>
        <end position="13"/>
    </location>
    <ligand>
        <name>GTP</name>
        <dbReference type="ChEBI" id="CHEBI:37565"/>
    </ligand>
</feature>
<feature type="domain" description="MobA-like NTP transferase" evidence="9">
    <location>
        <begin position="8"/>
        <end position="155"/>
    </location>
</feature>
<dbReference type="Gene3D" id="3.90.550.10">
    <property type="entry name" value="Spore Coat Polysaccharide Biosynthesis Protein SpsA, Chain A"/>
    <property type="match status" value="1"/>
</dbReference>
<feature type="binding site" evidence="8">
    <location>
        <position position="96"/>
    </location>
    <ligand>
        <name>GTP</name>
        <dbReference type="ChEBI" id="CHEBI:37565"/>
    </ligand>
</feature>
<evidence type="ECO:0000313" key="11">
    <source>
        <dbReference type="Proteomes" id="UP000215214"/>
    </source>
</evidence>
<comment type="catalytic activity">
    <reaction evidence="8">
        <text>Mo-molybdopterin + GTP + H(+) = Mo-molybdopterin guanine dinucleotide + diphosphate</text>
        <dbReference type="Rhea" id="RHEA:34243"/>
        <dbReference type="ChEBI" id="CHEBI:15378"/>
        <dbReference type="ChEBI" id="CHEBI:33019"/>
        <dbReference type="ChEBI" id="CHEBI:37565"/>
        <dbReference type="ChEBI" id="CHEBI:71302"/>
        <dbReference type="ChEBI" id="CHEBI:71310"/>
        <dbReference type="EC" id="2.7.7.77"/>
    </reaction>
</comment>
<keyword evidence="5 8" id="KW-0460">Magnesium</keyword>
<reference evidence="10 11" key="1">
    <citation type="submission" date="2017-07" db="EMBL/GenBank/DDBJ databases">
        <authorList>
            <person name="Sun Z.S."/>
            <person name="Albrecht U."/>
            <person name="Echele G."/>
            <person name="Lee C.C."/>
        </authorList>
    </citation>
    <scope>NUCLEOTIDE SEQUENCE [LARGE SCALE GENOMIC DNA]</scope>
    <source>
        <strain evidence="11">type strain: KCTC 22618</strain>
    </source>
</reference>
<comment type="domain">
    <text evidence="8">The N-terminal domain determines nucleotide recognition and specific binding, while the C-terminal domain determines the specific binding to the target protein.</text>
</comment>
<organism evidence="10 11">
    <name type="scientific">Tenacibaculum jejuense</name>
    <dbReference type="NCBI Taxonomy" id="584609"/>
    <lineage>
        <taxon>Bacteria</taxon>
        <taxon>Pseudomonadati</taxon>
        <taxon>Bacteroidota</taxon>
        <taxon>Flavobacteriia</taxon>
        <taxon>Flavobacteriales</taxon>
        <taxon>Flavobacteriaceae</taxon>
        <taxon>Tenacibaculum</taxon>
    </lineage>
</organism>
<accession>A0A238UAT9</accession>
<dbReference type="GO" id="GO:0006777">
    <property type="term" value="P:Mo-molybdopterin cofactor biosynthetic process"/>
    <property type="evidence" value="ECO:0007669"/>
    <property type="project" value="UniProtKB-KW"/>
</dbReference>
<comment type="function">
    <text evidence="8">Transfers a GMP moiety from GTP to Mo-molybdopterin (Mo-MPT) cofactor (Moco or molybdenum cofactor) to form Mo-molybdopterin guanine dinucleotide (Mo-MGD) cofactor.</text>
</comment>
<dbReference type="GO" id="GO:0005737">
    <property type="term" value="C:cytoplasm"/>
    <property type="evidence" value="ECO:0007669"/>
    <property type="project" value="UniProtKB-SubCell"/>
</dbReference>
<evidence type="ECO:0000256" key="5">
    <source>
        <dbReference type="ARBA" id="ARBA00022842"/>
    </source>
</evidence>
<dbReference type="AlphaFoldDB" id="A0A238UAT9"/>
<dbReference type="EC" id="2.7.7.77" evidence="8"/>
<dbReference type="GO" id="GO:0061603">
    <property type="term" value="F:molybdenum cofactor guanylyltransferase activity"/>
    <property type="evidence" value="ECO:0007669"/>
    <property type="project" value="UniProtKB-EC"/>
</dbReference>
<dbReference type="OrthoDB" id="9788394at2"/>
<feature type="binding site" evidence="8">
    <location>
        <position position="23"/>
    </location>
    <ligand>
        <name>GTP</name>
        <dbReference type="ChEBI" id="CHEBI:37565"/>
    </ligand>
</feature>
<keyword evidence="1 8" id="KW-0963">Cytoplasm</keyword>
<sequence length="190" mass="21468">MKNNNITGIVLAGGKSSRMGTDKSKIVFNGKTFIEHSISALECITSDIIIISNTSDHDTFSYERIPDEIQNFGPVAGIYSGLKAIKTEYAIILSCDIPLINSYVLNKLVHAIDNEFDIIQFEYQDKATPLIALYHKNCLSRFEHAINHKIHRLQSVVNTCNPKNILLSEKDAIYIRNINTIEDLKRIEEN</sequence>
<evidence type="ECO:0000256" key="4">
    <source>
        <dbReference type="ARBA" id="ARBA00022741"/>
    </source>
</evidence>
<keyword evidence="6 8" id="KW-0342">GTP-binding</keyword>
<feature type="binding site" evidence="8">
    <location>
        <position position="67"/>
    </location>
    <ligand>
        <name>GTP</name>
        <dbReference type="ChEBI" id="CHEBI:37565"/>
    </ligand>
</feature>
<dbReference type="GO" id="GO:0005525">
    <property type="term" value="F:GTP binding"/>
    <property type="evidence" value="ECO:0007669"/>
    <property type="project" value="UniProtKB-UniRule"/>
</dbReference>
<dbReference type="PANTHER" id="PTHR19136">
    <property type="entry name" value="MOLYBDENUM COFACTOR GUANYLYLTRANSFERASE"/>
    <property type="match status" value="1"/>
</dbReference>
<keyword evidence="10" id="KW-0548">Nucleotidyltransferase</keyword>
<evidence type="ECO:0000256" key="3">
    <source>
        <dbReference type="ARBA" id="ARBA00022723"/>
    </source>
</evidence>
<feature type="binding site" evidence="8">
    <location>
        <position position="96"/>
    </location>
    <ligand>
        <name>Mg(2+)</name>
        <dbReference type="ChEBI" id="CHEBI:18420"/>
    </ligand>
</feature>
<comment type="similarity">
    <text evidence="8">Belongs to the MobA family.</text>
</comment>
<dbReference type="Proteomes" id="UP000215214">
    <property type="component" value="Chromosome TJEJU"/>
</dbReference>
<dbReference type="EMBL" id="LT899436">
    <property type="protein sequence ID" value="SNR16289.1"/>
    <property type="molecule type" value="Genomic_DNA"/>
</dbReference>
<evidence type="ECO:0000259" key="9">
    <source>
        <dbReference type="Pfam" id="PF12804"/>
    </source>
</evidence>
<dbReference type="InterPro" id="IPR013482">
    <property type="entry name" value="Molybde_CF_guanTrfase"/>
</dbReference>
<evidence type="ECO:0000256" key="8">
    <source>
        <dbReference type="HAMAP-Rule" id="MF_00316"/>
    </source>
</evidence>
<evidence type="ECO:0000256" key="2">
    <source>
        <dbReference type="ARBA" id="ARBA00022679"/>
    </source>
</evidence>
<keyword evidence="7 8" id="KW-0501">Molybdenum cofactor biosynthesis</keyword>
<dbReference type="SUPFAM" id="SSF53448">
    <property type="entry name" value="Nucleotide-diphospho-sugar transferases"/>
    <property type="match status" value="1"/>
</dbReference>
<keyword evidence="3 8" id="KW-0479">Metal-binding</keyword>
<keyword evidence="4 8" id="KW-0547">Nucleotide-binding</keyword>
<dbReference type="PANTHER" id="PTHR19136:SF81">
    <property type="entry name" value="MOLYBDENUM COFACTOR GUANYLYLTRANSFERASE"/>
    <property type="match status" value="1"/>
</dbReference>
<comment type="cofactor">
    <cofactor evidence="8">
        <name>Mg(2+)</name>
        <dbReference type="ChEBI" id="CHEBI:18420"/>
    </cofactor>
</comment>
<dbReference type="GO" id="GO:0046872">
    <property type="term" value="F:metal ion binding"/>
    <property type="evidence" value="ECO:0007669"/>
    <property type="project" value="UniProtKB-KW"/>
</dbReference>
<keyword evidence="2 8" id="KW-0808">Transferase</keyword>
<dbReference type="Pfam" id="PF12804">
    <property type="entry name" value="NTP_transf_3"/>
    <property type="match status" value="1"/>
</dbReference>
<gene>
    <name evidence="8 10" type="primary">mobA</name>
    <name evidence="10" type="ORF">TJEJU_2606</name>
</gene>
<name>A0A238UAT9_9FLAO</name>
<dbReference type="InterPro" id="IPR029044">
    <property type="entry name" value="Nucleotide-diphossugar_trans"/>
</dbReference>
<dbReference type="RefSeq" id="WP_095072716.1">
    <property type="nucleotide sequence ID" value="NZ_LT899436.1"/>
</dbReference>
<evidence type="ECO:0000256" key="7">
    <source>
        <dbReference type="ARBA" id="ARBA00023150"/>
    </source>
</evidence>
<dbReference type="InterPro" id="IPR025877">
    <property type="entry name" value="MobA-like_NTP_Trfase"/>
</dbReference>
<protein>
    <recommendedName>
        <fullName evidence="8">Probable molybdenum cofactor guanylyltransferase</fullName>
        <shortName evidence="8">MoCo guanylyltransferase</shortName>
        <ecNumber evidence="8">2.7.7.77</ecNumber>
    </recommendedName>
    <alternativeName>
        <fullName evidence="8">GTP:molybdopterin guanylyltransferase</fullName>
    </alternativeName>
    <alternativeName>
        <fullName evidence="8">Mo-MPT guanylyltransferase</fullName>
    </alternativeName>
    <alternativeName>
        <fullName evidence="8">Molybdopterin guanylyltransferase</fullName>
    </alternativeName>
    <alternativeName>
        <fullName evidence="8">Molybdopterin-guanine dinucleotide synthase</fullName>
        <shortName evidence="8">MGD synthase</shortName>
    </alternativeName>
</protein>
<evidence type="ECO:0000313" key="10">
    <source>
        <dbReference type="EMBL" id="SNR16289.1"/>
    </source>
</evidence>
<dbReference type="KEGG" id="tje:TJEJU_2606"/>
<evidence type="ECO:0000256" key="1">
    <source>
        <dbReference type="ARBA" id="ARBA00022490"/>
    </source>
</evidence>
<comment type="subcellular location">
    <subcellularLocation>
        <location evidence="8">Cytoplasm</location>
    </subcellularLocation>
</comment>
<dbReference type="HAMAP" id="MF_00316">
    <property type="entry name" value="MobA"/>
    <property type="match status" value="1"/>
</dbReference>
<evidence type="ECO:0000256" key="6">
    <source>
        <dbReference type="ARBA" id="ARBA00023134"/>
    </source>
</evidence>
<proteinExistence type="inferred from homology"/>
<comment type="caution">
    <text evidence="8">Lacks conserved residue(s) required for the propagation of feature annotation.</text>
</comment>
<keyword evidence="11" id="KW-1185">Reference proteome</keyword>
<dbReference type="CDD" id="cd02503">
    <property type="entry name" value="MobA"/>
    <property type="match status" value="1"/>
</dbReference>